<keyword evidence="4" id="KW-1185">Reference proteome</keyword>
<feature type="region of interest" description="Disordered" evidence="2">
    <location>
        <begin position="645"/>
        <end position="782"/>
    </location>
</feature>
<feature type="region of interest" description="Disordered" evidence="2">
    <location>
        <begin position="543"/>
        <end position="604"/>
    </location>
</feature>
<evidence type="ECO:0000313" key="4">
    <source>
        <dbReference type="Proteomes" id="UP001190700"/>
    </source>
</evidence>
<dbReference type="Gene3D" id="2.60.120.590">
    <property type="entry name" value="Alpha-ketoglutarate-dependent dioxygenase AlkB-like"/>
    <property type="match status" value="1"/>
</dbReference>
<organism evidence="3 4">
    <name type="scientific">Cymbomonas tetramitiformis</name>
    <dbReference type="NCBI Taxonomy" id="36881"/>
    <lineage>
        <taxon>Eukaryota</taxon>
        <taxon>Viridiplantae</taxon>
        <taxon>Chlorophyta</taxon>
        <taxon>Pyramimonadophyceae</taxon>
        <taxon>Pyramimonadales</taxon>
        <taxon>Pyramimonadaceae</taxon>
        <taxon>Cymbomonas</taxon>
    </lineage>
</organism>
<comment type="similarity">
    <text evidence="1">Belongs to the alkB family.</text>
</comment>
<proteinExistence type="inferred from homology"/>
<evidence type="ECO:0000256" key="2">
    <source>
        <dbReference type="SAM" id="MobiDB-lite"/>
    </source>
</evidence>
<dbReference type="Proteomes" id="UP001190700">
    <property type="component" value="Unassembled WGS sequence"/>
</dbReference>
<dbReference type="GO" id="GO:0032451">
    <property type="term" value="F:demethylase activity"/>
    <property type="evidence" value="ECO:0007669"/>
    <property type="project" value="InterPro"/>
</dbReference>
<accession>A0AAE0GW12</accession>
<dbReference type="PANTHER" id="PTHR31447">
    <property type="entry name" value="HYDROXYPROLINE-RICH GLYCOPROTEIN FAMILY PROTEIN-RELATED"/>
    <property type="match status" value="1"/>
</dbReference>
<feature type="compositionally biased region" description="Basic and acidic residues" evidence="2">
    <location>
        <begin position="650"/>
        <end position="698"/>
    </location>
</feature>
<feature type="compositionally biased region" description="Basic residues" evidence="2">
    <location>
        <begin position="1062"/>
        <end position="1074"/>
    </location>
</feature>
<comment type="caution">
    <text evidence="3">The sequence shown here is derived from an EMBL/GenBank/DDBJ whole genome shotgun (WGS) entry which is preliminary data.</text>
</comment>
<evidence type="ECO:0000313" key="3">
    <source>
        <dbReference type="EMBL" id="KAK3285367.1"/>
    </source>
</evidence>
<dbReference type="InterPro" id="IPR044842">
    <property type="entry name" value="ALKBH9B/ALKBH10B-like"/>
</dbReference>
<feature type="compositionally biased region" description="Polar residues" evidence="2">
    <location>
        <begin position="766"/>
        <end position="776"/>
    </location>
</feature>
<feature type="region of interest" description="Disordered" evidence="2">
    <location>
        <begin position="797"/>
        <end position="842"/>
    </location>
</feature>
<feature type="region of interest" description="Disordered" evidence="2">
    <location>
        <begin position="990"/>
        <end position="1120"/>
    </location>
</feature>
<name>A0AAE0GW12_9CHLO</name>
<feature type="compositionally biased region" description="Low complexity" evidence="2">
    <location>
        <begin position="727"/>
        <end position="745"/>
    </location>
</feature>
<dbReference type="PANTHER" id="PTHR31447:SF23">
    <property type="entry name" value="2-OXOGLUTARATE AND FE(II)-DEPENDENT OXYGENASE SUPERFAMILY PROTEIN"/>
    <property type="match status" value="1"/>
</dbReference>
<sequence length="1321" mass="144163">MRLTTTQQRKKDGFLPRSPLEALYSNDSQIERFLKYCVKNKVAFSAEVNDVEREIEACNQKTLREAALSSLRSEACKSIKPSALNGMATAGSRSEELLRKVAGDAGNSVDFTAQEHLTFSDLSFSSDRTVVNAVASCGAESRLKSFIKRGVHGLREENRLFDGFLELSKSLAERSEEQDEQLHKREEELTTRKAHLQDLRETWTRDLQRRNPVKPHKQGLLKKYLALSVEFNEKQFKHYEDMHSFKEMQRDFLAYEKDVTKSAGPESGKNVRKLQTDVYNEYMARREQYLSQNEALLVGLNKNAAELQTLEGKWDELIQDYLKTLYLVRSQVYSRDKRESKALQEYMTDVQRFIEFSRLQIRQTRTADDVIERIKGIKGKICGWLEKEEGGLTIEDLEDETPEVESIPEVPAAVEAALTELATVLHGLQQIREGRARESELVQSFGSKYATLITFDQICRRAYKSFVDFEASRVADELICQEERMEKERKAAAEAKKAKQKEKAAKRAAEEAAEQARLAQLAALEEERLERAKQEVEQRARVQREQEEKKARHQRERLEQVERREREAQQQEERELRQALAESRRAEEAKLAEQAARAEEAQRVEAAKLAEEAERAEAAELAEEAQRVEAAKLAEEAQRVEAAELAEQAARAEEAQRVERLSLLRRPSRAEAAKLAEEAERAERAEEAERAEAAKLAEARQPAGKAEVEGTSSGKLRGQKRGKSTYQAPAPGASGKSAPQAAAPGDSGRGAPQTPAPGASGKTEARSANTEASWSKATARHASGECVGTEAAIVGPHAQAESKSSELTAPAPASQAPVAAAAAHFPDGGGQSGSGSTCSEPGEMQPMLAAMIAGTANPDPALNAYMAAERARALSEMRLVAKARVDAAYVAIEATIPTTDGALTPEEVEAHRMRVLSLSFEDACMQCIEAEFAYCCGHMQLLSCPANSHFHQEVSVLQQKWAAAQHRAMLAEEKLQCFARMAAQGAPAAAAAPVPSPAGPPQSAAEGDAEKGVTPEGASLSMEDTASHEAADSGVAEPARGSSPASVLELAGGDGGKEARPRRTRSKSNRKHRQGMGERPAVVDGAVKARLDVDEIRAGKTGQGKEGSNDAGNSGCHGGSSVEGEAATINILGGLVLHTEVFSENLQRAAVEMVEGLLERGRRGELQRTTLRSCTKGTPAVLQVGECVTSKEDVNEFPAVLKELVQHLLKREILPPAPVPNTAVVHIFEPGDSLPATQLESHIFRPAVVLSFLSSAEFCLGAVIEDAGDGQFTAPFRLRLDAGSVLVLQGPAADIAHHSVPAVSQRRISILLCHRPVLAEG</sequence>
<reference evidence="3 4" key="1">
    <citation type="journal article" date="2015" name="Genome Biol. Evol.">
        <title>Comparative Genomics of a Bacterivorous Green Alga Reveals Evolutionary Causalities and Consequences of Phago-Mixotrophic Mode of Nutrition.</title>
        <authorList>
            <person name="Burns J.A."/>
            <person name="Paasch A."/>
            <person name="Narechania A."/>
            <person name="Kim E."/>
        </authorList>
    </citation>
    <scope>NUCLEOTIDE SEQUENCE [LARGE SCALE GENOMIC DNA]</scope>
    <source>
        <strain evidence="3 4">PLY_AMNH</strain>
    </source>
</reference>
<dbReference type="SUPFAM" id="SSF51197">
    <property type="entry name" value="Clavaminate synthase-like"/>
    <property type="match status" value="1"/>
</dbReference>
<gene>
    <name evidence="3" type="ORF">CYMTET_7037</name>
</gene>
<dbReference type="EMBL" id="LGRX02001865">
    <property type="protein sequence ID" value="KAK3285367.1"/>
    <property type="molecule type" value="Genomic_DNA"/>
</dbReference>
<protein>
    <recommendedName>
        <fullName evidence="5">Fe2OG dioxygenase domain-containing protein</fullName>
    </recommendedName>
</protein>
<evidence type="ECO:0000256" key="1">
    <source>
        <dbReference type="ARBA" id="ARBA00007879"/>
    </source>
</evidence>
<dbReference type="GO" id="GO:0006402">
    <property type="term" value="P:mRNA catabolic process"/>
    <property type="evidence" value="ECO:0007669"/>
    <property type="project" value="InterPro"/>
</dbReference>
<dbReference type="InterPro" id="IPR037151">
    <property type="entry name" value="AlkB-like_sf"/>
</dbReference>
<evidence type="ECO:0008006" key="5">
    <source>
        <dbReference type="Google" id="ProtNLM"/>
    </source>
</evidence>
<dbReference type="GO" id="GO:0003729">
    <property type="term" value="F:mRNA binding"/>
    <property type="evidence" value="ECO:0007669"/>
    <property type="project" value="InterPro"/>
</dbReference>
<feature type="compositionally biased region" description="Basic and acidic residues" evidence="2">
    <location>
        <begin position="1087"/>
        <end position="1098"/>
    </location>
</feature>
<feature type="compositionally biased region" description="Low complexity" evidence="2">
    <location>
        <begin position="809"/>
        <end position="823"/>
    </location>
</feature>